<evidence type="ECO:0000313" key="3">
    <source>
        <dbReference type="Proteomes" id="UP001501480"/>
    </source>
</evidence>
<reference evidence="3" key="1">
    <citation type="journal article" date="2019" name="Int. J. Syst. Evol. Microbiol.">
        <title>The Global Catalogue of Microorganisms (GCM) 10K type strain sequencing project: providing services to taxonomists for standard genome sequencing and annotation.</title>
        <authorList>
            <consortium name="The Broad Institute Genomics Platform"/>
            <consortium name="The Broad Institute Genome Sequencing Center for Infectious Disease"/>
            <person name="Wu L."/>
            <person name="Ma J."/>
        </authorList>
    </citation>
    <scope>NUCLEOTIDE SEQUENCE [LARGE SCALE GENOMIC DNA]</scope>
    <source>
        <strain evidence="3">JCM 15749</strain>
    </source>
</reference>
<dbReference type="SUPFAM" id="SSF49879">
    <property type="entry name" value="SMAD/FHA domain"/>
    <property type="match status" value="1"/>
</dbReference>
<dbReference type="InterPro" id="IPR008984">
    <property type="entry name" value="SMAD_FHA_dom_sf"/>
</dbReference>
<feature type="region of interest" description="Disordered" evidence="1">
    <location>
        <begin position="255"/>
        <end position="276"/>
    </location>
</feature>
<organism evidence="2 3">
    <name type="scientific">Aeromicrobium halocynthiae</name>
    <dbReference type="NCBI Taxonomy" id="560557"/>
    <lineage>
        <taxon>Bacteria</taxon>
        <taxon>Bacillati</taxon>
        <taxon>Actinomycetota</taxon>
        <taxon>Actinomycetes</taxon>
        <taxon>Propionibacteriales</taxon>
        <taxon>Nocardioidaceae</taxon>
        <taxon>Aeromicrobium</taxon>
    </lineage>
</organism>
<dbReference type="RefSeq" id="WP_344323135.1">
    <property type="nucleotide sequence ID" value="NZ_BAAAPY010000001.1"/>
</dbReference>
<evidence type="ECO:0008006" key="4">
    <source>
        <dbReference type="Google" id="ProtNLM"/>
    </source>
</evidence>
<dbReference type="Proteomes" id="UP001501480">
    <property type="component" value="Unassembled WGS sequence"/>
</dbReference>
<keyword evidence="3" id="KW-1185">Reference proteome</keyword>
<evidence type="ECO:0000256" key="1">
    <source>
        <dbReference type="SAM" id="MobiDB-lite"/>
    </source>
</evidence>
<accession>A0ABP5HC98</accession>
<sequence>MTRLLVDLDVQIETPEDEHLTVRVEGDGHEFSVISSDLARLAAGRSTGEMNQWAEVLADHGACVTLCDDGGPVLRIGDVKVPWWQRVVTRSRHVKVCRWRAATSLKASALSSSDGTLMPPPVEWPKLPPLPWWNRKITTTHDPYGGGHPRLYLSDTRVPATGRGVRVLYLLPGETVLGSGPDVDLQLDGMDVVQAVVNRTPDDEYVLTARSETVPTVVHGQHRAEQQLRTGTRIEIGPWRLTYVRDEYADHGRPFGGRIGGELGVQKPQDQPRYQR</sequence>
<protein>
    <recommendedName>
        <fullName evidence="4">FHA domain-containing protein</fullName>
    </recommendedName>
</protein>
<comment type="caution">
    <text evidence="2">The sequence shown here is derived from an EMBL/GenBank/DDBJ whole genome shotgun (WGS) entry which is preliminary data.</text>
</comment>
<dbReference type="Gene3D" id="2.60.200.20">
    <property type="match status" value="1"/>
</dbReference>
<name>A0ABP5HC98_9ACTN</name>
<proteinExistence type="predicted"/>
<dbReference type="EMBL" id="BAAAPY010000001">
    <property type="protein sequence ID" value="GAA2069074.1"/>
    <property type="molecule type" value="Genomic_DNA"/>
</dbReference>
<gene>
    <name evidence="2" type="ORF">GCM10009821_01540</name>
</gene>
<evidence type="ECO:0000313" key="2">
    <source>
        <dbReference type="EMBL" id="GAA2069074.1"/>
    </source>
</evidence>